<dbReference type="AlphaFoldDB" id="A0A3Q3AYC5"/>
<dbReference type="FunFam" id="3.30.505.10:FF:000003">
    <property type="entry name" value="Signal transducer and activator of transcription"/>
    <property type="match status" value="1"/>
</dbReference>
<dbReference type="Pfam" id="PF21354">
    <property type="entry name" value="STAT_linker"/>
    <property type="match status" value="1"/>
</dbReference>
<feature type="coiled-coil region" evidence="14">
    <location>
        <begin position="135"/>
        <end position="172"/>
    </location>
</feature>
<comment type="similarity">
    <text evidence="3 13">Belongs to the transcription factor STAT family.</text>
</comment>
<keyword evidence="5 13" id="KW-0597">Phosphoprotein</keyword>
<evidence type="ECO:0000256" key="14">
    <source>
        <dbReference type="SAM" id="Coils"/>
    </source>
</evidence>
<dbReference type="GO" id="GO:0007165">
    <property type="term" value="P:signal transduction"/>
    <property type="evidence" value="ECO:0007669"/>
    <property type="project" value="InterPro"/>
</dbReference>
<dbReference type="SMART" id="SM00964">
    <property type="entry name" value="STAT_int"/>
    <property type="match status" value="1"/>
</dbReference>
<dbReference type="SUPFAM" id="SSF49417">
    <property type="entry name" value="p53-like transcription factors"/>
    <property type="match status" value="1"/>
</dbReference>
<dbReference type="KEGG" id="kmr:108250770"/>
<keyword evidence="14" id="KW-0175">Coiled coil</keyword>
<dbReference type="Gene3D" id="1.10.532.10">
    <property type="entry name" value="STAT transcription factor, N-terminal domain"/>
    <property type="match status" value="1"/>
</dbReference>
<dbReference type="PANTHER" id="PTHR11801">
    <property type="entry name" value="SIGNAL TRANSDUCER AND ACTIVATOR OF TRANSCRIPTION"/>
    <property type="match status" value="1"/>
</dbReference>
<keyword evidence="6 12" id="KW-0727">SH2 domain</keyword>
<keyword evidence="8 13" id="KW-0238">DNA-binding</keyword>
<dbReference type="GeneID" id="108250770"/>
<dbReference type="Pfam" id="PF01017">
    <property type="entry name" value="STAT_alpha"/>
    <property type="match status" value="1"/>
</dbReference>
<dbReference type="InterPro" id="IPR036860">
    <property type="entry name" value="SH2_dom_sf"/>
</dbReference>
<evidence type="ECO:0000313" key="16">
    <source>
        <dbReference type="Ensembl" id="ENSKMAP00000021545.1"/>
    </source>
</evidence>
<dbReference type="GeneTree" id="ENSGT01050000244905"/>
<evidence type="ECO:0000256" key="13">
    <source>
        <dbReference type="RuleBase" id="RU046415"/>
    </source>
</evidence>
<evidence type="ECO:0000256" key="1">
    <source>
        <dbReference type="ARBA" id="ARBA00004123"/>
    </source>
</evidence>
<keyword evidence="7 13" id="KW-0805">Transcription regulation</keyword>
<evidence type="ECO:0000256" key="2">
    <source>
        <dbReference type="ARBA" id="ARBA00004496"/>
    </source>
</evidence>
<dbReference type="Proteomes" id="UP000264800">
    <property type="component" value="Unplaced"/>
</dbReference>
<evidence type="ECO:0000256" key="6">
    <source>
        <dbReference type="ARBA" id="ARBA00022999"/>
    </source>
</evidence>
<evidence type="ECO:0000256" key="9">
    <source>
        <dbReference type="ARBA" id="ARBA00023159"/>
    </source>
</evidence>
<dbReference type="SUPFAM" id="SSF55550">
    <property type="entry name" value="SH2 domain"/>
    <property type="match status" value="1"/>
</dbReference>
<evidence type="ECO:0000256" key="4">
    <source>
        <dbReference type="ARBA" id="ARBA00022490"/>
    </source>
</evidence>
<dbReference type="Pfam" id="PF00017">
    <property type="entry name" value="SH2"/>
    <property type="match status" value="1"/>
</dbReference>
<dbReference type="Pfam" id="PF02865">
    <property type="entry name" value="STAT_int"/>
    <property type="match status" value="1"/>
</dbReference>
<keyword evidence="17" id="KW-1185">Reference proteome</keyword>
<dbReference type="InterPro" id="IPR013800">
    <property type="entry name" value="STAT_TF_alpha"/>
</dbReference>
<evidence type="ECO:0000256" key="12">
    <source>
        <dbReference type="PROSITE-ProRule" id="PRU00191"/>
    </source>
</evidence>
<dbReference type="GO" id="GO:0005634">
    <property type="term" value="C:nucleus"/>
    <property type="evidence" value="ECO:0007669"/>
    <property type="project" value="UniProtKB-SubCell"/>
</dbReference>
<name>A0A3Q3AYC5_KRYMA</name>
<dbReference type="InterPro" id="IPR036535">
    <property type="entry name" value="STAT_N_sf"/>
</dbReference>
<dbReference type="SUPFAM" id="SSF47655">
    <property type="entry name" value="STAT"/>
    <property type="match status" value="1"/>
</dbReference>
<dbReference type="RefSeq" id="XP_017296294.1">
    <property type="nucleotide sequence ID" value="XM_017440805.3"/>
</dbReference>
<evidence type="ECO:0000259" key="15">
    <source>
        <dbReference type="PROSITE" id="PS50001"/>
    </source>
</evidence>
<proteinExistence type="inferred from homology"/>
<protein>
    <recommendedName>
        <fullName evidence="13">Signal transducer and activator of transcription</fullName>
    </recommendedName>
</protein>
<dbReference type="SUPFAM" id="SSF48092">
    <property type="entry name" value="Transcription factor STAT-4 N-domain"/>
    <property type="match status" value="1"/>
</dbReference>
<reference evidence="16" key="1">
    <citation type="submission" date="2025-08" db="UniProtKB">
        <authorList>
            <consortium name="Ensembl"/>
        </authorList>
    </citation>
    <scope>IDENTIFICATION</scope>
</reference>
<feature type="domain" description="SH2" evidence="15">
    <location>
        <begin position="561"/>
        <end position="652"/>
    </location>
</feature>
<dbReference type="STRING" id="37003.ENSKMAP00000021545"/>
<dbReference type="GO" id="GO:0003700">
    <property type="term" value="F:DNA-binding transcription factor activity"/>
    <property type="evidence" value="ECO:0007669"/>
    <property type="project" value="InterPro"/>
</dbReference>
<dbReference type="GO" id="GO:0005737">
    <property type="term" value="C:cytoplasm"/>
    <property type="evidence" value="ECO:0007669"/>
    <property type="project" value="UniProtKB-SubCell"/>
</dbReference>
<dbReference type="InterPro" id="IPR008967">
    <property type="entry name" value="p53-like_TF_DNA-bd_sf"/>
</dbReference>
<sequence length="766" mass="86926">MAQWQSLQQLDSALQNRVKQLYEGRFPLEIRHWACDLIETRDWDSAAVDENAARTCFHVLLECLDEQWNRSVQENTILQAPNFGWMKNFLLEHLQNDCSNLARVLSDCLKEEKKILDLAAATPICSDQSVVPQKWKELDHNVSELKRKILELKKEIKTLESLNEKLDFIQKTWQSNAVEQNIQPVQIQAQMEQGCLNQAMFITQTKQIVLNQLVNLLNQASQTVATLTDVELPEWKRRQQLACIGSPVDTSLELLQKWFTAVAEVLLGVRDQLQKLQDQNNIYSPTDASNFSASIAAIDKFVLSNVTKLLTNALVVEKQPVMQKLPQRPLILKTGNRFRVTVRFLANLPDFRCLLKVKPVFDKDVEEVKSVSGFRLFDFTTDNSKVLDVDAPDGGLMAEFEHMSLREKLKRSKALSENPVGVTEELHILRFVTVLHHAGQTFNIEASSLPVVVVTSSSQVPSAWASIMWWNMVSTSEPMNLLLFADPPPISWQQLSQLLSWQFLSVGQRGLDGDQLSMLRDKLLSDPEGLVHWSKFSKDESVWIWIDGILDLIKKYFADLWRDGAIMGFVSRHRTSVLLQDKPTGTFLIRFSESIRDGAITFSWVDHSSGETHVHAVQPYTKKELSVLPLPDAINHYSLTAHGKSFNPLVYLYPDIPKDTAFQRYYNVSGAAPTKKNTTDYVGRNLASVSINPTPPPSPPREAPIYEDNNVNNNPLLPGVNCMDNNFDDLLDLPEDIFCPSNQLQPLSLRDAFNDPLLSDPNMMDH</sequence>
<dbReference type="Gene3D" id="2.60.40.630">
    <property type="entry name" value="STAT transcription factor, DNA-binding domain"/>
    <property type="match status" value="1"/>
</dbReference>
<comment type="subcellular location">
    <subcellularLocation>
        <location evidence="2 13">Cytoplasm</location>
    </subcellularLocation>
    <subcellularLocation>
        <location evidence="1 13">Nucleus</location>
    </subcellularLocation>
</comment>
<accession>A0A3Q3AYC5</accession>
<dbReference type="Gene3D" id="1.20.1050.20">
    <property type="entry name" value="STAT transcription factor, all-alpha domain"/>
    <property type="match status" value="1"/>
</dbReference>
<dbReference type="Gene3D" id="3.30.505.10">
    <property type="entry name" value="SH2 domain"/>
    <property type="match status" value="1"/>
</dbReference>
<dbReference type="OrthoDB" id="19300at2759"/>
<dbReference type="InterPro" id="IPR048988">
    <property type="entry name" value="STAT_linker"/>
</dbReference>
<dbReference type="InterPro" id="IPR013801">
    <property type="entry name" value="STAT_TF_DNA-bd"/>
</dbReference>
<dbReference type="InterPro" id="IPR013799">
    <property type="entry name" value="STAT_TF_prot_interaction"/>
</dbReference>
<evidence type="ECO:0000256" key="10">
    <source>
        <dbReference type="ARBA" id="ARBA00023163"/>
    </source>
</evidence>
<dbReference type="OMA" id="QECQKHA"/>
<dbReference type="InterPro" id="IPR012345">
    <property type="entry name" value="STAT_TF_DNA-bd_N"/>
</dbReference>
<evidence type="ECO:0000256" key="8">
    <source>
        <dbReference type="ARBA" id="ARBA00023125"/>
    </source>
</evidence>
<dbReference type="InterPro" id="IPR001217">
    <property type="entry name" value="STAT"/>
</dbReference>
<keyword evidence="11 13" id="KW-0539">Nucleus</keyword>
<keyword evidence="10 13" id="KW-0804">Transcription</keyword>
<dbReference type="GO" id="GO:0003677">
    <property type="term" value="F:DNA binding"/>
    <property type="evidence" value="ECO:0007669"/>
    <property type="project" value="UniProtKB-KW"/>
</dbReference>
<evidence type="ECO:0000256" key="7">
    <source>
        <dbReference type="ARBA" id="ARBA00023015"/>
    </source>
</evidence>
<evidence type="ECO:0000313" key="17">
    <source>
        <dbReference type="Proteomes" id="UP000264800"/>
    </source>
</evidence>
<dbReference type="InterPro" id="IPR000980">
    <property type="entry name" value="SH2"/>
</dbReference>
<evidence type="ECO:0000256" key="5">
    <source>
        <dbReference type="ARBA" id="ARBA00022553"/>
    </source>
</evidence>
<dbReference type="Gene3D" id="1.10.238.10">
    <property type="entry name" value="EF-hand"/>
    <property type="match status" value="1"/>
</dbReference>
<keyword evidence="4 13" id="KW-0963">Cytoplasm</keyword>
<evidence type="ECO:0000256" key="11">
    <source>
        <dbReference type="ARBA" id="ARBA00023242"/>
    </source>
</evidence>
<dbReference type="PROSITE" id="PS50001">
    <property type="entry name" value="SH2"/>
    <property type="match status" value="1"/>
</dbReference>
<evidence type="ECO:0000256" key="3">
    <source>
        <dbReference type="ARBA" id="ARBA00005586"/>
    </source>
</evidence>
<organism evidence="16 17">
    <name type="scientific">Kryptolebias marmoratus</name>
    <name type="common">Mangrove killifish</name>
    <name type="synonym">Rivulus marmoratus</name>
    <dbReference type="NCBI Taxonomy" id="37003"/>
    <lineage>
        <taxon>Eukaryota</taxon>
        <taxon>Metazoa</taxon>
        <taxon>Chordata</taxon>
        <taxon>Craniata</taxon>
        <taxon>Vertebrata</taxon>
        <taxon>Euteleostomi</taxon>
        <taxon>Actinopterygii</taxon>
        <taxon>Neopterygii</taxon>
        <taxon>Teleostei</taxon>
        <taxon>Neoteleostei</taxon>
        <taxon>Acanthomorphata</taxon>
        <taxon>Ovalentaria</taxon>
        <taxon>Atherinomorphae</taxon>
        <taxon>Cyprinodontiformes</taxon>
        <taxon>Rivulidae</taxon>
        <taxon>Kryptolebias</taxon>
    </lineage>
</organism>
<dbReference type="InterPro" id="IPR015988">
    <property type="entry name" value="STAT_TF_CC"/>
</dbReference>
<reference evidence="16" key="2">
    <citation type="submission" date="2025-09" db="UniProtKB">
        <authorList>
            <consortium name="Ensembl"/>
        </authorList>
    </citation>
    <scope>IDENTIFICATION</scope>
</reference>
<keyword evidence="9 13" id="KW-0010">Activator</keyword>
<dbReference type="Pfam" id="PF02864">
    <property type="entry name" value="STAT_bind"/>
    <property type="match status" value="1"/>
</dbReference>
<dbReference type="Ensembl" id="ENSKMAT00000021824.1">
    <property type="protein sequence ID" value="ENSKMAP00000021545.1"/>
    <property type="gene ID" value="ENSKMAG00000016026.1"/>
</dbReference>